<evidence type="ECO:0000256" key="1">
    <source>
        <dbReference type="ARBA" id="ARBA00022723"/>
    </source>
</evidence>
<dbReference type="Pfam" id="PF04438">
    <property type="entry name" value="zf-HIT"/>
    <property type="match status" value="1"/>
</dbReference>
<feature type="domain" description="HIT-type" evidence="6">
    <location>
        <begin position="142"/>
        <end position="174"/>
    </location>
</feature>
<protein>
    <recommendedName>
        <fullName evidence="6">HIT-type domain-containing protein</fullName>
    </recommendedName>
</protein>
<reference evidence="7" key="1">
    <citation type="submission" date="2022-08" db="EMBL/GenBank/DDBJ databases">
        <authorList>
            <consortium name="DOE Joint Genome Institute"/>
            <person name="Min B."/>
            <person name="Riley R."/>
            <person name="Sierra-Patev S."/>
            <person name="Naranjo-Ortiz M."/>
            <person name="Looney B."/>
            <person name="Konkel Z."/>
            <person name="Slot J.C."/>
            <person name="Sakamoto Y."/>
            <person name="Steenwyk J.L."/>
            <person name="Rokas A."/>
            <person name="Carro J."/>
            <person name="Camarero S."/>
            <person name="Ferreira P."/>
            <person name="Molpeceres G."/>
            <person name="Ruiz-Duenas F.J."/>
            <person name="Serrano A."/>
            <person name="Henrissat B."/>
            <person name="Drula E."/>
            <person name="Hughes K.W."/>
            <person name="Mata J.L."/>
            <person name="Ishikawa N.K."/>
            <person name="Vargas-Isla R."/>
            <person name="Ushijima S."/>
            <person name="Smith C.A."/>
            <person name="Ahrendt S."/>
            <person name="Andreopoulos W."/>
            <person name="He G."/>
            <person name="Labutti K."/>
            <person name="Lipzen A."/>
            <person name="Ng V."/>
            <person name="Sandor L."/>
            <person name="Barry K."/>
            <person name="Martinez A.T."/>
            <person name="Xiao Y."/>
            <person name="Gibbons J.G."/>
            <person name="Terashima K."/>
            <person name="Hibbett D.S."/>
            <person name="Grigoriev I.V."/>
        </authorList>
    </citation>
    <scope>NUCLEOTIDE SEQUENCE</scope>
    <source>
        <strain evidence="7">TFB10827</strain>
    </source>
</reference>
<dbReference type="Proteomes" id="UP001163828">
    <property type="component" value="Unassembled WGS sequence"/>
</dbReference>
<feature type="region of interest" description="Disordered" evidence="5">
    <location>
        <begin position="1"/>
        <end position="61"/>
    </location>
</feature>
<sequence>MPPKRTREHCTQVNNASSSTFAPKLLEKRTKNHLDELEKSNYSESASLTVGEDDDEPAVGKYNTKGRARQTLISDKRNLKLTGYSPAATKKKSTMNIRSALLYRKNLATLIEESGIASLPPSAPSYLTAVASPPKYPPRLICSVCGYWGQYKCRKCAMPYCDLSCEGIHIETRCERRVM</sequence>
<dbReference type="InterPro" id="IPR039723">
    <property type="entry name" value="Vps71/ZNHIT1"/>
</dbReference>
<dbReference type="EMBL" id="MU790670">
    <property type="protein sequence ID" value="KAJ3995088.1"/>
    <property type="molecule type" value="Genomic_DNA"/>
</dbReference>
<evidence type="ECO:0000313" key="8">
    <source>
        <dbReference type="Proteomes" id="UP001163828"/>
    </source>
</evidence>
<feature type="compositionally biased region" description="Basic and acidic residues" evidence="5">
    <location>
        <begin position="25"/>
        <end position="41"/>
    </location>
</feature>
<evidence type="ECO:0000313" key="7">
    <source>
        <dbReference type="EMBL" id="KAJ3995088.1"/>
    </source>
</evidence>
<keyword evidence="1" id="KW-0479">Metal-binding</keyword>
<dbReference type="PANTHER" id="PTHR13093">
    <property type="entry name" value="ZINC FINGER HIT DOMAIN CONTAINING PROTEIN 1"/>
    <property type="match status" value="1"/>
</dbReference>
<comment type="caution">
    <text evidence="7">The sequence shown here is derived from an EMBL/GenBank/DDBJ whole genome shotgun (WGS) entry which is preliminary data.</text>
</comment>
<name>A0ABQ8Q9F9_9AGAR</name>
<gene>
    <name evidence="7" type="ORF">F5050DRAFT_1800391</name>
</gene>
<dbReference type="InterPro" id="IPR007529">
    <property type="entry name" value="Znf_HIT"/>
</dbReference>
<evidence type="ECO:0000259" key="6">
    <source>
        <dbReference type="PROSITE" id="PS51083"/>
    </source>
</evidence>
<organism evidence="7 8">
    <name type="scientific">Lentinula boryana</name>
    <dbReference type="NCBI Taxonomy" id="40481"/>
    <lineage>
        <taxon>Eukaryota</taxon>
        <taxon>Fungi</taxon>
        <taxon>Dikarya</taxon>
        <taxon>Basidiomycota</taxon>
        <taxon>Agaricomycotina</taxon>
        <taxon>Agaricomycetes</taxon>
        <taxon>Agaricomycetidae</taxon>
        <taxon>Agaricales</taxon>
        <taxon>Marasmiineae</taxon>
        <taxon>Omphalotaceae</taxon>
        <taxon>Lentinula</taxon>
    </lineage>
</organism>
<dbReference type="SUPFAM" id="SSF144232">
    <property type="entry name" value="HIT/MYND zinc finger-like"/>
    <property type="match status" value="1"/>
</dbReference>
<evidence type="ECO:0000256" key="4">
    <source>
        <dbReference type="PROSITE-ProRule" id="PRU00453"/>
    </source>
</evidence>
<feature type="compositionally biased region" description="Polar residues" evidence="5">
    <location>
        <begin position="11"/>
        <end position="21"/>
    </location>
</feature>
<accession>A0ABQ8Q9F9</accession>
<evidence type="ECO:0000256" key="3">
    <source>
        <dbReference type="ARBA" id="ARBA00022833"/>
    </source>
</evidence>
<keyword evidence="3" id="KW-0862">Zinc</keyword>
<keyword evidence="2 4" id="KW-0863">Zinc-finger</keyword>
<evidence type="ECO:0000256" key="2">
    <source>
        <dbReference type="ARBA" id="ARBA00022771"/>
    </source>
</evidence>
<dbReference type="PROSITE" id="PS51083">
    <property type="entry name" value="ZF_HIT"/>
    <property type="match status" value="1"/>
</dbReference>
<proteinExistence type="predicted"/>
<dbReference type="CDD" id="cd21437">
    <property type="entry name" value="zf-HIT_ZNHIT1_like"/>
    <property type="match status" value="1"/>
</dbReference>
<evidence type="ECO:0000256" key="5">
    <source>
        <dbReference type="SAM" id="MobiDB-lite"/>
    </source>
</evidence>
<keyword evidence="8" id="KW-1185">Reference proteome</keyword>